<protein>
    <recommendedName>
        <fullName evidence="1">Flavodoxin-like domain-containing protein</fullName>
    </recommendedName>
</protein>
<keyword evidence="3" id="KW-1185">Reference proteome</keyword>
<accession>A0A1A9GLH7</accession>
<gene>
    <name evidence="2" type="ORF">I601_2084</name>
</gene>
<feature type="domain" description="Flavodoxin-like" evidence="1">
    <location>
        <begin position="3"/>
        <end position="167"/>
    </location>
</feature>
<sequence length="179" mass="18494">MRAVVIYESMFGDNQQVARAIAAGLIEAGVAAEAIEVGTAPTALGSDVDLLVVGSPNHAWSMPRPNTRESAEAKADTPLVSQGIGVREWLGSASLTPGLPTVAYDTRGSHPKAVVAMDHASKSIEKGLAKLGGTRLVPAEHFRVAGMEGPLEPGEAERAHAWGVTLAGLLTGRPGRSQA</sequence>
<dbReference type="PROSITE" id="PS50902">
    <property type="entry name" value="FLAVODOXIN_LIKE"/>
    <property type="match status" value="1"/>
</dbReference>
<dbReference type="Gene3D" id="3.40.50.360">
    <property type="match status" value="1"/>
</dbReference>
<dbReference type="KEGG" id="ndk:I601_2084"/>
<dbReference type="OrthoDB" id="3253043at2"/>
<organism evidence="2 3">
    <name type="scientific">Nocardioides dokdonensis FR1436</name>
    <dbReference type="NCBI Taxonomy" id="1300347"/>
    <lineage>
        <taxon>Bacteria</taxon>
        <taxon>Bacillati</taxon>
        <taxon>Actinomycetota</taxon>
        <taxon>Actinomycetes</taxon>
        <taxon>Propionibacteriales</taxon>
        <taxon>Nocardioidaceae</taxon>
        <taxon>Nocardioides</taxon>
    </lineage>
</organism>
<dbReference type="InterPro" id="IPR029039">
    <property type="entry name" value="Flavoprotein-like_sf"/>
</dbReference>
<evidence type="ECO:0000313" key="3">
    <source>
        <dbReference type="Proteomes" id="UP000077868"/>
    </source>
</evidence>
<proteinExistence type="predicted"/>
<evidence type="ECO:0000313" key="2">
    <source>
        <dbReference type="EMBL" id="ANH38512.1"/>
    </source>
</evidence>
<dbReference type="STRING" id="1300347.I601_2084"/>
<name>A0A1A9GLH7_9ACTN</name>
<dbReference type="GO" id="GO:0010181">
    <property type="term" value="F:FMN binding"/>
    <property type="evidence" value="ECO:0007669"/>
    <property type="project" value="InterPro"/>
</dbReference>
<dbReference type="PATRIC" id="fig|1300347.3.peg.2082"/>
<dbReference type="EMBL" id="CP015079">
    <property type="protein sequence ID" value="ANH38512.1"/>
    <property type="molecule type" value="Genomic_DNA"/>
</dbReference>
<evidence type="ECO:0000259" key="1">
    <source>
        <dbReference type="PROSITE" id="PS50902"/>
    </source>
</evidence>
<dbReference type="Proteomes" id="UP000077868">
    <property type="component" value="Chromosome"/>
</dbReference>
<reference evidence="2 3" key="1">
    <citation type="submission" date="2016-03" db="EMBL/GenBank/DDBJ databases">
        <title>Complete genome sequence of a soil Actinobacterium, Nocardioides dokdonensis FR1436.</title>
        <authorList>
            <person name="Kwon S.-K."/>
            <person name="Kim K."/>
            <person name="Kim J.F."/>
        </authorList>
    </citation>
    <scope>NUCLEOTIDE SEQUENCE [LARGE SCALE GENOMIC DNA]</scope>
    <source>
        <strain evidence="2 3">FR1436</strain>
    </source>
</reference>
<dbReference type="SUPFAM" id="SSF52218">
    <property type="entry name" value="Flavoproteins"/>
    <property type="match status" value="1"/>
</dbReference>
<dbReference type="RefSeq" id="WP_068109064.1">
    <property type="nucleotide sequence ID" value="NZ_CP015079.1"/>
</dbReference>
<dbReference type="InterPro" id="IPR008254">
    <property type="entry name" value="Flavodoxin/NO_synth"/>
</dbReference>
<dbReference type="AlphaFoldDB" id="A0A1A9GLH7"/>